<gene>
    <name evidence="1" type="ORF">PIGHUM_03436</name>
</gene>
<sequence length="86" mass="9470">MSAGAGDLYKGYYIRTMAKPVNHPKEGMTALYEGAATVSLDPGAQYDPVPADMHLGEDQVFGTEFEAHRYAEKVAKRYIDKLEKGT</sequence>
<name>A0A3P4B4Y5_9BURK</name>
<dbReference type="Proteomes" id="UP000277294">
    <property type="component" value="Unassembled WGS sequence"/>
</dbReference>
<organism evidence="1 2">
    <name type="scientific">Pigmentiphaga humi</name>
    <dbReference type="NCBI Taxonomy" id="2478468"/>
    <lineage>
        <taxon>Bacteria</taxon>
        <taxon>Pseudomonadati</taxon>
        <taxon>Pseudomonadota</taxon>
        <taxon>Betaproteobacteria</taxon>
        <taxon>Burkholderiales</taxon>
        <taxon>Alcaligenaceae</taxon>
        <taxon>Pigmentiphaga</taxon>
    </lineage>
</organism>
<dbReference type="OrthoDB" id="8912205at2"/>
<dbReference type="AlphaFoldDB" id="A0A3P4B4Y5"/>
<proteinExistence type="predicted"/>
<dbReference type="RefSeq" id="WP_124080832.1">
    <property type="nucleotide sequence ID" value="NZ_UWPJ01000026.1"/>
</dbReference>
<dbReference type="EMBL" id="UWPJ01000026">
    <property type="protein sequence ID" value="VCU71354.1"/>
    <property type="molecule type" value="Genomic_DNA"/>
</dbReference>
<keyword evidence="2" id="KW-1185">Reference proteome</keyword>
<evidence type="ECO:0000313" key="2">
    <source>
        <dbReference type="Proteomes" id="UP000277294"/>
    </source>
</evidence>
<accession>A0A3P4B4Y5</accession>
<protein>
    <submittedName>
        <fullName evidence="1">Uncharacterized protein</fullName>
    </submittedName>
</protein>
<reference evidence="1 2" key="1">
    <citation type="submission" date="2018-10" db="EMBL/GenBank/DDBJ databases">
        <authorList>
            <person name="Criscuolo A."/>
        </authorList>
    </citation>
    <scope>NUCLEOTIDE SEQUENCE [LARGE SCALE GENOMIC DNA]</scope>
    <source>
        <strain evidence="1">DnA1</strain>
    </source>
</reference>
<evidence type="ECO:0000313" key="1">
    <source>
        <dbReference type="EMBL" id="VCU71354.1"/>
    </source>
</evidence>